<feature type="domain" description="SAM-dependent methyltransferase TRM5/TYW2-type" evidence="5">
    <location>
        <begin position="123"/>
        <end position="377"/>
    </location>
</feature>
<dbReference type="Pfam" id="PF02475">
    <property type="entry name" value="TRM5-TYW2_MTfase"/>
    <property type="match status" value="1"/>
</dbReference>
<dbReference type="SUPFAM" id="SSF53335">
    <property type="entry name" value="S-adenosyl-L-methionine-dependent methyltransferases"/>
    <property type="match status" value="1"/>
</dbReference>
<organism evidence="6 7">
    <name type="scientific">Haloarchaeobius litoreus</name>
    <dbReference type="NCBI Taxonomy" id="755306"/>
    <lineage>
        <taxon>Archaea</taxon>
        <taxon>Methanobacteriati</taxon>
        <taxon>Methanobacteriota</taxon>
        <taxon>Stenosarchaea group</taxon>
        <taxon>Halobacteria</taxon>
        <taxon>Halobacteriales</taxon>
        <taxon>Halorubellaceae</taxon>
        <taxon>Haloarchaeobius</taxon>
    </lineage>
</organism>
<evidence type="ECO:0000256" key="4">
    <source>
        <dbReference type="SAM" id="MobiDB-lite"/>
    </source>
</evidence>
<keyword evidence="1" id="KW-0808">Transferase</keyword>
<accession>A0ABD6DMJ6</accession>
<feature type="region of interest" description="Disordered" evidence="4">
    <location>
        <begin position="1"/>
        <end position="35"/>
    </location>
</feature>
<evidence type="ECO:0000313" key="7">
    <source>
        <dbReference type="Proteomes" id="UP001597034"/>
    </source>
</evidence>
<dbReference type="AlphaFoldDB" id="A0ABD6DMJ6"/>
<gene>
    <name evidence="6" type="ORF">ACFSBL_12565</name>
</gene>
<keyword evidence="6" id="KW-0489">Methyltransferase</keyword>
<evidence type="ECO:0000256" key="2">
    <source>
        <dbReference type="ARBA" id="ARBA00022691"/>
    </source>
</evidence>
<keyword evidence="3" id="KW-0819">tRNA processing</keyword>
<evidence type="ECO:0000313" key="6">
    <source>
        <dbReference type="EMBL" id="MFD1646514.1"/>
    </source>
</evidence>
<dbReference type="GO" id="GO:0008168">
    <property type="term" value="F:methyltransferase activity"/>
    <property type="evidence" value="ECO:0007669"/>
    <property type="project" value="UniProtKB-KW"/>
</dbReference>
<dbReference type="PROSITE" id="PS51684">
    <property type="entry name" value="SAM_MT_TRM5_TYW2"/>
    <property type="match status" value="1"/>
</dbReference>
<dbReference type="CDD" id="cd02440">
    <property type="entry name" value="AdoMet_MTases"/>
    <property type="match status" value="1"/>
</dbReference>
<dbReference type="Gene3D" id="3.30.300.110">
    <property type="entry name" value="Met-10+ protein-like domains"/>
    <property type="match status" value="1"/>
</dbReference>
<comment type="caution">
    <text evidence="6">The sequence shown here is derived from an EMBL/GenBank/DDBJ whole genome shotgun (WGS) entry which is preliminary data.</text>
</comment>
<dbReference type="Pfam" id="PF25133">
    <property type="entry name" value="TYW2_N_2"/>
    <property type="match status" value="1"/>
</dbReference>
<reference evidence="6 7" key="1">
    <citation type="journal article" date="2019" name="Int. J. Syst. Evol. Microbiol.">
        <title>The Global Catalogue of Microorganisms (GCM) 10K type strain sequencing project: providing services to taxonomists for standard genome sequencing and annotation.</title>
        <authorList>
            <consortium name="The Broad Institute Genomics Platform"/>
            <consortium name="The Broad Institute Genome Sequencing Center for Infectious Disease"/>
            <person name="Wu L."/>
            <person name="Ma J."/>
        </authorList>
    </citation>
    <scope>NUCLEOTIDE SEQUENCE [LARGE SCALE GENOMIC DNA]</scope>
    <source>
        <strain evidence="6 7">CGMCC 1.10390</strain>
    </source>
</reference>
<proteinExistence type="predicted"/>
<dbReference type="EMBL" id="JBHUDO010000003">
    <property type="protein sequence ID" value="MFD1646514.1"/>
    <property type="molecule type" value="Genomic_DNA"/>
</dbReference>
<dbReference type="GO" id="GO:0006400">
    <property type="term" value="P:tRNA modification"/>
    <property type="evidence" value="ECO:0007669"/>
    <property type="project" value="UniProtKB-ARBA"/>
</dbReference>
<evidence type="ECO:0000256" key="3">
    <source>
        <dbReference type="ARBA" id="ARBA00022694"/>
    </source>
</evidence>
<dbReference type="Proteomes" id="UP001597034">
    <property type="component" value="Unassembled WGS sequence"/>
</dbReference>
<sequence>MNDGKRGDDNGQPGDDERGDEVDALPEVADATADGPLAVVVARERAEVAIASLRAEGVYDDDRRVQPVPEAAVALPVTEPPTETSVRRVVRQTDPEPRAPDLATLLRERGWDDAAVERAPSSWAVVGTVILVSLTDLDADEEEAVGEALLELHGEADTVCARAGVDGEFREPTVRVVAGLGDTETVHVEHGTRYGLDLARVMFSPGNQAERVHMGEATGEGERVLDMFAGIGYFALPMARAGATVTAVEKNPDAFRYLGENAANNAVLDRMELVLGDCRDVETTADRVVMGYYDAVAPAGDGDDGRSYLDAAFDAVVSGGTLHVHATEPADDPWSHPVSRLEAVGDAHGREVTVLDRREVKSHSEGVVHVVVDARVD</sequence>
<dbReference type="InterPro" id="IPR056743">
    <property type="entry name" value="TRM5-TYW2-like_MTfase"/>
</dbReference>
<dbReference type="InterPro" id="IPR030382">
    <property type="entry name" value="MeTrfase_TRM5/TYW2"/>
</dbReference>
<dbReference type="RefSeq" id="WP_256401398.1">
    <property type="nucleotide sequence ID" value="NZ_JANHJR010000003.1"/>
</dbReference>
<keyword evidence="7" id="KW-1185">Reference proteome</keyword>
<protein>
    <submittedName>
        <fullName evidence="6">Class I SAM-dependent methyltransferase</fullName>
    </submittedName>
</protein>
<evidence type="ECO:0000259" key="5">
    <source>
        <dbReference type="PROSITE" id="PS51684"/>
    </source>
</evidence>
<keyword evidence="2" id="KW-0949">S-adenosyl-L-methionine</keyword>
<dbReference type="InterPro" id="IPR056744">
    <property type="entry name" value="TRM5/TYW2-like_N"/>
</dbReference>
<dbReference type="PANTHER" id="PTHR23245">
    <property type="entry name" value="TRNA METHYLTRANSFERASE"/>
    <property type="match status" value="1"/>
</dbReference>
<name>A0ABD6DMJ6_9EURY</name>
<dbReference type="GO" id="GO:0032259">
    <property type="term" value="P:methylation"/>
    <property type="evidence" value="ECO:0007669"/>
    <property type="project" value="UniProtKB-KW"/>
</dbReference>
<evidence type="ECO:0000256" key="1">
    <source>
        <dbReference type="ARBA" id="ARBA00022679"/>
    </source>
</evidence>
<dbReference type="Gene3D" id="3.40.50.150">
    <property type="entry name" value="Vaccinia Virus protein VP39"/>
    <property type="match status" value="1"/>
</dbReference>
<dbReference type="PANTHER" id="PTHR23245:SF41">
    <property type="entry name" value="TRNA(PHE) (4-DEMETHYLWYOSINE(37)-C(7)) AMINOCARBOXYPROPYLTRANSFERASE"/>
    <property type="match status" value="1"/>
</dbReference>
<dbReference type="InterPro" id="IPR029063">
    <property type="entry name" value="SAM-dependent_MTases_sf"/>
</dbReference>